<dbReference type="Proteomes" id="UP001163823">
    <property type="component" value="Chromosome 10"/>
</dbReference>
<organism evidence="1 2">
    <name type="scientific">Quillaja saponaria</name>
    <name type="common">Soap bark tree</name>
    <dbReference type="NCBI Taxonomy" id="32244"/>
    <lineage>
        <taxon>Eukaryota</taxon>
        <taxon>Viridiplantae</taxon>
        <taxon>Streptophyta</taxon>
        <taxon>Embryophyta</taxon>
        <taxon>Tracheophyta</taxon>
        <taxon>Spermatophyta</taxon>
        <taxon>Magnoliopsida</taxon>
        <taxon>eudicotyledons</taxon>
        <taxon>Gunneridae</taxon>
        <taxon>Pentapetalae</taxon>
        <taxon>rosids</taxon>
        <taxon>fabids</taxon>
        <taxon>Fabales</taxon>
        <taxon>Quillajaceae</taxon>
        <taxon>Quillaja</taxon>
    </lineage>
</organism>
<proteinExistence type="predicted"/>
<dbReference type="PANTHER" id="PTHR36019">
    <property type="entry name" value="PLANT/PROTEIN"/>
    <property type="match status" value="1"/>
</dbReference>
<reference evidence="1" key="1">
    <citation type="journal article" date="2023" name="Science">
        <title>Elucidation of the pathway for biosynthesis of saponin adjuvants from the soapbark tree.</title>
        <authorList>
            <person name="Reed J."/>
            <person name="Orme A."/>
            <person name="El-Demerdash A."/>
            <person name="Owen C."/>
            <person name="Martin L.B.B."/>
            <person name="Misra R.C."/>
            <person name="Kikuchi S."/>
            <person name="Rejzek M."/>
            <person name="Martin A.C."/>
            <person name="Harkess A."/>
            <person name="Leebens-Mack J."/>
            <person name="Louveau T."/>
            <person name="Stephenson M.J."/>
            <person name="Osbourn A."/>
        </authorList>
    </citation>
    <scope>NUCLEOTIDE SEQUENCE</scope>
    <source>
        <strain evidence="1">S10</strain>
    </source>
</reference>
<comment type="caution">
    <text evidence="1">The sequence shown here is derived from an EMBL/GenBank/DDBJ whole genome shotgun (WGS) entry which is preliminary data.</text>
</comment>
<protein>
    <submittedName>
        <fullName evidence="1">Plant/MZA15-19 protein</fullName>
    </submittedName>
</protein>
<name>A0AAD7PF97_QUISA</name>
<dbReference type="AlphaFoldDB" id="A0AAD7PF97"/>
<evidence type="ECO:0000313" key="1">
    <source>
        <dbReference type="EMBL" id="KAJ7953458.1"/>
    </source>
</evidence>
<dbReference type="KEGG" id="qsa:O6P43_025162"/>
<accession>A0AAD7PF97</accession>
<keyword evidence="2" id="KW-1185">Reference proteome</keyword>
<sequence>MSLNCLTCQSIQRTDSERRGDYGKEYSLRKLFCVQMERSWSGNMSPPSYEQIRSGAVEVVKKKIRRGGHRRIHSTGTVAFERDTEPRLVRSCGMRRDWSFENLRGNDENNARLS</sequence>
<dbReference type="PANTHER" id="PTHR36019:SF3">
    <property type="entry name" value="PLANT_PROTEIN"/>
    <property type="match status" value="1"/>
</dbReference>
<gene>
    <name evidence="1" type="ORF">O6P43_025162</name>
</gene>
<evidence type="ECO:0000313" key="2">
    <source>
        <dbReference type="Proteomes" id="UP001163823"/>
    </source>
</evidence>
<dbReference type="EMBL" id="JARAOO010000010">
    <property type="protein sequence ID" value="KAJ7953458.1"/>
    <property type="molecule type" value="Genomic_DNA"/>
</dbReference>